<keyword evidence="2" id="KW-1185">Reference proteome</keyword>
<evidence type="ECO:0000313" key="1">
    <source>
        <dbReference type="EMBL" id="KAK0394373.1"/>
    </source>
</evidence>
<protein>
    <submittedName>
        <fullName evidence="1">Uncharacterized protein</fullName>
    </submittedName>
</protein>
<proteinExistence type="predicted"/>
<sequence length="238" mass="27641">MPGLTDRDIGQYYAILLNINLKVVTVDDRRLQHPNCPLRLVGEDARGNQFNIRAYSNNDERLEPVQINHIYTFSKLTVQMARQPFDVVGSPRCAFLIEKYCEMFSLNAQQDEAQLTDLESLVEDKSLWAATVSYVGYQDYDDFMRMNVRDQNGRIHSIELHQSPVYFKNILRANYIREEQIVTLSGVTLVPKYEDRYAQTLRNEDGAIITYNEHGVVREILKSPQNKIDEEAYRSLLL</sequence>
<dbReference type="EMBL" id="JAUCMV010000005">
    <property type="protein sequence ID" value="KAK0394373.1"/>
    <property type="molecule type" value="Genomic_DNA"/>
</dbReference>
<name>A0AA39GVK4_9BILA</name>
<organism evidence="1 2">
    <name type="scientific">Steinernema hermaphroditum</name>
    <dbReference type="NCBI Taxonomy" id="289476"/>
    <lineage>
        <taxon>Eukaryota</taxon>
        <taxon>Metazoa</taxon>
        <taxon>Ecdysozoa</taxon>
        <taxon>Nematoda</taxon>
        <taxon>Chromadorea</taxon>
        <taxon>Rhabditida</taxon>
        <taxon>Tylenchina</taxon>
        <taxon>Panagrolaimomorpha</taxon>
        <taxon>Strongyloidoidea</taxon>
        <taxon>Steinernematidae</taxon>
        <taxon>Steinernema</taxon>
    </lineage>
</organism>
<evidence type="ECO:0000313" key="2">
    <source>
        <dbReference type="Proteomes" id="UP001175271"/>
    </source>
</evidence>
<dbReference type="AlphaFoldDB" id="A0AA39GVK4"/>
<comment type="caution">
    <text evidence="1">The sequence shown here is derived from an EMBL/GenBank/DDBJ whole genome shotgun (WGS) entry which is preliminary data.</text>
</comment>
<gene>
    <name evidence="1" type="ORF">QR680_000706</name>
</gene>
<dbReference type="Proteomes" id="UP001175271">
    <property type="component" value="Unassembled WGS sequence"/>
</dbReference>
<accession>A0AA39GVK4</accession>
<reference evidence="1" key="1">
    <citation type="submission" date="2023-06" db="EMBL/GenBank/DDBJ databases">
        <title>Genomic analysis of the entomopathogenic nematode Steinernema hermaphroditum.</title>
        <authorList>
            <person name="Schwarz E.M."/>
            <person name="Heppert J.K."/>
            <person name="Baniya A."/>
            <person name="Schwartz H.T."/>
            <person name="Tan C.-H."/>
            <person name="Antoshechkin I."/>
            <person name="Sternberg P.W."/>
            <person name="Goodrich-Blair H."/>
            <person name="Dillman A.R."/>
        </authorList>
    </citation>
    <scope>NUCLEOTIDE SEQUENCE</scope>
    <source>
        <strain evidence="1">PS9179</strain>
        <tissue evidence="1">Whole animal</tissue>
    </source>
</reference>